<name>A0A1W1XUW0_9NEIS</name>
<gene>
    <name evidence="2" type="ORF">SAMN02745857_02805</name>
</gene>
<organism evidence="2 3">
    <name type="scientific">Andreprevotia lacus DSM 23236</name>
    <dbReference type="NCBI Taxonomy" id="1121001"/>
    <lineage>
        <taxon>Bacteria</taxon>
        <taxon>Pseudomonadati</taxon>
        <taxon>Pseudomonadota</taxon>
        <taxon>Betaproteobacteria</taxon>
        <taxon>Neisseriales</taxon>
        <taxon>Chitinibacteraceae</taxon>
        <taxon>Andreprevotia</taxon>
    </lineage>
</organism>
<sequence length="262" mass="28805">MTAMTTLAALGAPATRSATCPQHGDYTSRKWLGSIWSKCPQCSAAQAEASRHDAERRAAQASSAHWQQQLQQAAIPPRFLDRTLHNYQATQAGQQRALAFAHAYAAALAGPASGRSAIFSGERGTGKTHLAIGIAQQAMGRHGKTALFTTVQRYIRAVRDSWSRNSPLTESAVVALYARPDLLILDEIGVQAGSDNEKQLLFDLLNERYEHRRSTLLLTNLTVGECRSYLGERVFDRLREDGGEFVAFDWDSWRGRSPHAAP</sequence>
<proteinExistence type="predicted"/>
<dbReference type="Gene3D" id="3.40.50.300">
    <property type="entry name" value="P-loop containing nucleotide triphosphate hydrolases"/>
    <property type="match status" value="1"/>
</dbReference>
<keyword evidence="3" id="KW-1185">Reference proteome</keyword>
<evidence type="ECO:0000313" key="2">
    <source>
        <dbReference type="EMBL" id="SMC27308.1"/>
    </source>
</evidence>
<dbReference type="CDD" id="cd00009">
    <property type="entry name" value="AAA"/>
    <property type="match status" value="1"/>
</dbReference>
<dbReference type="PANTHER" id="PTHR30050">
    <property type="entry name" value="CHROMOSOMAL REPLICATION INITIATOR PROTEIN DNAA"/>
    <property type="match status" value="1"/>
</dbReference>
<dbReference type="SUPFAM" id="SSF52540">
    <property type="entry name" value="P-loop containing nucleoside triphosphate hydrolases"/>
    <property type="match status" value="1"/>
</dbReference>
<dbReference type="SMART" id="SM00382">
    <property type="entry name" value="AAA"/>
    <property type="match status" value="1"/>
</dbReference>
<dbReference type="STRING" id="1121001.SAMN02745857_02805"/>
<evidence type="ECO:0000259" key="1">
    <source>
        <dbReference type="SMART" id="SM00382"/>
    </source>
</evidence>
<dbReference type="InterPro" id="IPR002611">
    <property type="entry name" value="IstB_ATP-bd"/>
</dbReference>
<protein>
    <submittedName>
        <fullName evidence="2">DNA replication protein DnaC</fullName>
    </submittedName>
</protein>
<feature type="domain" description="AAA+ ATPase" evidence="1">
    <location>
        <begin position="113"/>
        <end position="244"/>
    </location>
</feature>
<evidence type="ECO:0000313" key="3">
    <source>
        <dbReference type="Proteomes" id="UP000192761"/>
    </source>
</evidence>
<accession>A0A1W1XUW0</accession>
<dbReference type="Pfam" id="PF01695">
    <property type="entry name" value="IstB_IS21"/>
    <property type="match status" value="1"/>
</dbReference>
<dbReference type="GO" id="GO:0006260">
    <property type="term" value="P:DNA replication"/>
    <property type="evidence" value="ECO:0007669"/>
    <property type="project" value="TreeGrafter"/>
</dbReference>
<dbReference type="InterPro" id="IPR003593">
    <property type="entry name" value="AAA+_ATPase"/>
</dbReference>
<dbReference type="EMBL" id="FWXD01000016">
    <property type="protein sequence ID" value="SMC27308.1"/>
    <property type="molecule type" value="Genomic_DNA"/>
</dbReference>
<reference evidence="2 3" key="1">
    <citation type="submission" date="2017-04" db="EMBL/GenBank/DDBJ databases">
        <authorList>
            <person name="Afonso C.L."/>
            <person name="Miller P.J."/>
            <person name="Scott M.A."/>
            <person name="Spackman E."/>
            <person name="Goraichik I."/>
            <person name="Dimitrov K.M."/>
            <person name="Suarez D.L."/>
            <person name="Swayne D.E."/>
        </authorList>
    </citation>
    <scope>NUCLEOTIDE SEQUENCE [LARGE SCALE GENOMIC DNA]</scope>
    <source>
        <strain evidence="2 3">DSM 23236</strain>
    </source>
</reference>
<dbReference type="InterPro" id="IPR027417">
    <property type="entry name" value="P-loop_NTPase"/>
</dbReference>
<dbReference type="OrthoDB" id="9773429at2"/>
<dbReference type="GO" id="GO:0005524">
    <property type="term" value="F:ATP binding"/>
    <property type="evidence" value="ECO:0007669"/>
    <property type="project" value="InterPro"/>
</dbReference>
<dbReference type="AlphaFoldDB" id="A0A1W1XUW0"/>
<dbReference type="Proteomes" id="UP000192761">
    <property type="component" value="Unassembled WGS sequence"/>
</dbReference>
<dbReference type="PANTHER" id="PTHR30050:SF4">
    <property type="entry name" value="ATP-BINDING PROTEIN RV3427C IN INSERTION SEQUENCE-RELATED"/>
    <property type="match status" value="1"/>
</dbReference>